<comment type="caution">
    <text evidence="3">The sequence shown here is derived from an EMBL/GenBank/DDBJ whole genome shotgun (WGS) entry which is preliminary data.</text>
</comment>
<sequence>MASVQDRLGELFTKYRDFLTLTEEQPPLVEAAVKLIVDGEADFVSDFLTVYGSEMTGAVDRQAVLVGSMLRDTVLCLTHTHPELLTNAVVMAVYRTLSPHLSRPRIAAVHCVTLCSLPLPPSLYLPLLMALKSARVQFMPTPTRQAVLSVFLSASESLPLDKPSIAAQFASILGELFAGEKTPSSLVRLLAISAQLADTLSEAKCEDEDTWDDLFGFAIQYFPLDYTPKVGDPHAPSRDTLLSYLDTVLMAAPVVDQTLEAALSLLGSGSDEKEGDKREALRLIRLVLNTMGPEALEDQSRILWWTIVNELVSSRSVQTLSMTEGLLREYVCVLPAKHHVLKAAVDYVTRDIQFDSGTKETRNSCFVVATCLAHSQDGVVAADKGLAPLVASLCKEGPVETPKSNRSETTVTGGKEPGDIYELLTAVTQPLGALSMSMRARKVKGQPNPPLAWVPALLSLIDRQTPDTPAQVETLSMLTRLTLALAVLRGEADPLGGGEATPPEYAATDDWRLRRLAAHLSARACDTPMGTEAEVDVCTLVPHSALVSLLPSLADWESLSLALQCLTLDRAVLGDGEGQTHPSPLDLQPVARAALQQEDPLGAVRLMVSGLGETAVCTACVPCVSCLKDLLVVVNSCPHGVHTVDVVEAVPASVQTRYASLTGGAKCDTSSHGCGCCDGGVHPAAQWLCVHLFQADAEAEAEPSVPLAYILGSLVSLGTAPYIDLAAQHLSSLSPPRQQEVAAVLVASFYAEPESQRGAIPLMSRLLTDVTLLEEVATATGSSIGGLAKPLPLSLDVEMICTLVRSAELLDTQLCREVRRPAAQHALASVLMAATDASVAQAYKSVPKDMLLACLEPVQCTAITRLCRVHPSPVASNEAEVIDMILAEGTSVEGAQALQAIGKWLSPAPAPEGTDPSEAQVQWSTLSQRVVHALLPWLDAPDRAVREAARNARTQWFLSIL</sequence>
<dbReference type="PANTHER" id="PTHR12891">
    <property type="entry name" value="DNA REPAIR/TRANSCRIPTION PROTEIN MET18/MMS19"/>
    <property type="match status" value="1"/>
</dbReference>
<organism evidence="3 4">
    <name type="scientific">Kipferlia bialata</name>
    <dbReference type="NCBI Taxonomy" id="797122"/>
    <lineage>
        <taxon>Eukaryota</taxon>
        <taxon>Metamonada</taxon>
        <taxon>Carpediemonas-like organisms</taxon>
        <taxon>Kipferlia</taxon>
    </lineage>
</organism>
<dbReference type="Pfam" id="PF14500">
    <property type="entry name" value="MMS19_N"/>
    <property type="match status" value="1"/>
</dbReference>
<evidence type="ECO:0000313" key="3">
    <source>
        <dbReference type="EMBL" id="GIQ83461.1"/>
    </source>
</evidence>
<keyword evidence="1" id="KW-0234">DNA repair</keyword>
<dbReference type="GO" id="GO:0005634">
    <property type="term" value="C:nucleus"/>
    <property type="evidence" value="ECO:0007669"/>
    <property type="project" value="UniProtKB-SubCell"/>
</dbReference>
<comment type="function">
    <text evidence="1">Key component of the cytosolic iron-sulfur protein assembly (CIA) complex, a multiprotein complex that mediates the incorporation of iron-sulfur cluster into apoproteins specifically involved in DNA metabolism and genomic integrity. In the CIA complex, MMS19 acts as an adapter between early-acting CIA components and a subset of cellular target iron-sulfur proteins.</text>
</comment>
<dbReference type="GO" id="GO:0097361">
    <property type="term" value="C:cytosolic [4Fe-4S] assembly targeting complex"/>
    <property type="evidence" value="ECO:0007669"/>
    <property type="project" value="UniProtKB-UniRule"/>
</dbReference>
<keyword evidence="1" id="KW-0539">Nucleus</keyword>
<accession>A0A9K3CUK0</accession>
<evidence type="ECO:0000256" key="1">
    <source>
        <dbReference type="RuleBase" id="RU367072"/>
    </source>
</evidence>
<evidence type="ECO:0000259" key="2">
    <source>
        <dbReference type="Pfam" id="PF14500"/>
    </source>
</evidence>
<feature type="domain" description="MMS19 N-terminal" evidence="2">
    <location>
        <begin position="131"/>
        <end position="311"/>
    </location>
</feature>
<evidence type="ECO:0000313" key="4">
    <source>
        <dbReference type="Proteomes" id="UP000265618"/>
    </source>
</evidence>
<proteinExistence type="inferred from homology"/>
<dbReference type="PANTHER" id="PTHR12891:SF0">
    <property type="entry name" value="MMS19 NUCLEOTIDE EXCISION REPAIR PROTEIN HOMOLOG"/>
    <property type="match status" value="1"/>
</dbReference>
<gene>
    <name evidence="3" type="ORF">KIPB_004788</name>
</gene>
<dbReference type="InterPro" id="IPR029240">
    <property type="entry name" value="MMS19_N"/>
</dbReference>
<dbReference type="Proteomes" id="UP000265618">
    <property type="component" value="Unassembled WGS sequence"/>
</dbReference>
<keyword evidence="1" id="KW-0227">DNA damage</keyword>
<reference evidence="3 4" key="1">
    <citation type="journal article" date="2018" name="PLoS ONE">
        <title>The draft genome of Kipferlia bialata reveals reductive genome evolution in fornicate parasites.</title>
        <authorList>
            <person name="Tanifuji G."/>
            <person name="Takabayashi S."/>
            <person name="Kume K."/>
            <person name="Takagi M."/>
            <person name="Nakayama T."/>
            <person name="Kamikawa R."/>
            <person name="Inagaki Y."/>
            <person name="Hashimoto T."/>
        </authorList>
    </citation>
    <scope>NUCLEOTIDE SEQUENCE [LARGE SCALE GENOMIC DNA]</scope>
    <source>
        <strain evidence="3">NY0173</strain>
    </source>
</reference>
<dbReference type="GO" id="GO:0006281">
    <property type="term" value="P:DNA repair"/>
    <property type="evidence" value="ECO:0007669"/>
    <property type="project" value="UniProtKB-UniRule"/>
</dbReference>
<dbReference type="SUPFAM" id="SSF48371">
    <property type="entry name" value="ARM repeat"/>
    <property type="match status" value="1"/>
</dbReference>
<dbReference type="AlphaFoldDB" id="A0A9K3CUK0"/>
<dbReference type="EMBL" id="BDIP01001059">
    <property type="protein sequence ID" value="GIQ83461.1"/>
    <property type="molecule type" value="Genomic_DNA"/>
</dbReference>
<protein>
    <recommendedName>
        <fullName evidence="1">MMS19 nucleotide excision repair protein</fullName>
    </recommendedName>
</protein>
<dbReference type="GO" id="GO:0016226">
    <property type="term" value="P:iron-sulfur cluster assembly"/>
    <property type="evidence" value="ECO:0007669"/>
    <property type="project" value="UniProtKB-UniRule"/>
</dbReference>
<dbReference type="InterPro" id="IPR039920">
    <property type="entry name" value="MMS19"/>
</dbReference>
<comment type="subcellular location">
    <subcellularLocation>
        <location evidence="1">Nucleus</location>
    </subcellularLocation>
</comment>
<keyword evidence="4" id="KW-1185">Reference proteome</keyword>
<name>A0A9K3CUK0_9EUKA</name>
<comment type="similarity">
    <text evidence="1">Belongs to the MET18/MMS19 family.</text>
</comment>
<dbReference type="InterPro" id="IPR016024">
    <property type="entry name" value="ARM-type_fold"/>
</dbReference>
<dbReference type="GO" id="GO:0051604">
    <property type="term" value="P:protein maturation"/>
    <property type="evidence" value="ECO:0007669"/>
    <property type="project" value="UniProtKB-UniRule"/>
</dbReference>